<dbReference type="InterPro" id="IPR029058">
    <property type="entry name" value="AB_hydrolase_fold"/>
</dbReference>
<protein>
    <recommendedName>
        <fullName evidence="3">Carboxylic ester hydrolase</fullName>
    </recommendedName>
</protein>
<reference evidence="1 2" key="1">
    <citation type="submission" date="2013-03" db="EMBL/GenBank/DDBJ databases">
        <title>The Genome Sequence of Phialophora europaea CBS 101466.</title>
        <authorList>
            <consortium name="The Broad Institute Genomics Platform"/>
            <person name="Cuomo C."/>
            <person name="de Hoog S."/>
            <person name="Gorbushina A."/>
            <person name="Walker B."/>
            <person name="Young S.K."/>
            <person name="Zeng Q."/>
            <person name="Gargeya S."/>
            <person name="Fitzgerald M."/>
            <person name="Haas B."/>
            <person name="Abouelleil A."/>
            <person name="Allen A.W."/>
            <person name="Alvarado L."/>
            <person name="Arachchi H.M."/>
            <person name="Berlin A.M."/>
            <person name="Chapman S.B."/>
            <person name="Gainer-Dewar J."/>
            <person name="Goldberg J."/>
            <person name="Griggs A."/>
            <person name="Gujja S."/>
            <person name="Hansen M."/>
            <person name="Howarth C."/>
            <person name="Imamovic A."/>
            <person name="Ireland A."/>
            <person name="Larimer J."/>
            <person name="McCowan C."/>
            <person name="Murphy C."/>
            <person name="Pearson M."/>
            <person name="Poon T.W."/>
            <person name="Priest M."/>
            <person name="Roberts A."/>
            <person name="Saif S."/>
            <person name="Shea T."/>
            <person name="Sisk P."/>
            <person name="Sykes S."/>
            <person name="Wortman J."/>
            <person name="Nusbaum C."/>
            <person name="Birren B."/>
        </authorList>
    </citation>
    <scope>NUCLEOTIDE SEQUENCE [LARGE SCALE GENOMIC DNA]</scope>
    <source>
        <strain evidence="1 2">CBS 101466</strain>
    </source>
</reference>
<dbReference type="GeneID" id="19969491"/>
<gene>
    <name evidence="1" type="ORF">HMPREF1541_02152</name>
</gene>
<dbReference type="eggNOG" id="ENOG502RYZF">
    <property type="taxonomic scope" value="Eukaryota"/>
</dbReference>
<evidence type="ECO:0008006" key="3">
    <source>
        <dbReference type="Google" id="ProtNLM"/>
    </source>
</evidence>
<dbReference type="OrthoDB" id="2334691at2759"/>
<dbReference type="Gene3D" id="3.40.50.1820">
    <property type="entry name" value="alpha/beta hydrolase"/>
    <property type="match status" value="1"/>
</dbReference>
<dbReference type="SUPFAM" id="SSF53474">
    <property type="entry name" value="alpha/beta-Hydrolases"/>
    <property type="match status" value="1"/>
</dbReference>
<keyword evidence="2" id="KW-1185">Reference proteome</keyword>
<dbReference type="EMBL" id="KB822718">
    <property type="protein sequence ID" value="ETN42994.1"/>
    <property type="molecule type" value="Genomic_DNA"/>
</dbReference>
<evidence type="ECO:0000313" key="2">
    <source>
        <dbReference type="Proteomes" id="UP000030752"/>
    </source>
</evidence>
<dbReference type="RefSeq" id="XP_008714730.1">
    <property type="nucleotide sequence ID" value="XM_008716508.1"/>
</dbReference>
<proteinExistence type="predicted"/>
<dbReference type="Proteomes" id="UP000030752">
    <property type="component" value="Unassembled WGS sequence"/>
</dbReference>
<evidence type="ECO:0000313" key="1">
    <source>
        <dbReference type="EMBL" id="ETN42994.1"/>
    </source>
</evidence>
<dbReference type="InParanoid" id="W2S4X2"/>
<organism evidence="1 2">
    <name type="scientific">Cyphellophora europaea (strain CBS 101466)</name>
    <name type="common">Phialophora europaea</name>
    <dbReference type="NCBI Taxonomy" id="1220924"/>
    <lineage>
        <taxon>Eukaryota</taxon>
        <taxon>Fungi</taxon>
        <taxon>Dikarya</taxon>
        <taxon>Ascomycota</taxon>
        <taxon>Pezizomycotina</taxon>
        <taxon>Eurotiomycetes</taxon>
        <taxon>Chaetothyriomycetidae</taxon>
        <taxon>Chaetothyriales</taxon>
        <taxon>Cyphellophoraceae</taxon>
        <taxon>Cyphellophora</taxon>
    </lineage>
</organism>
<dbReference type="VEuPathDB" id="FungiDB:HMPREF1541_02152"/>
<accession>W2S4X2</accession>
<dbReference type="AlphaFoldDB" id="W2S4X2"/>
<dbReference type="HOGENOM" id="CLU_060128_0_0_1"/>
<sequence>MASALPSHSYSPNLNINTGPSIPGLAPNPGPISSSPTPYASFLTASSLPPQYLEAAYLLGPTLWKASHQYPHAALYSLYIPPDAFFAAAADAAAAQTNNSNSSSTSSDKAKSGAKSKLPLIITVHGTGRQAGAMRDALIPLAERAGAVVLAPLFPMGVGDGNDVDGYKGLLFEHEFEEGGGDFMRVRYDLVLLEILEEIRVRWEGVVDTEEEVYLTGFSGGGQFAHRMWWLYPERWRGVSVGAPGSITGLDWGVDWPEGVRDAARVFGRGVEAEKVSGVADVQLVVGELDTEPRGEGVLDVLPGGRGDRVRKRAEPNRREVMEALRNQLVGIGVEAEVDVVPGVGHDAEGVFPVVEEWLERAMSKG</sequence>
<name>W2S4X2_CYPE1</name>